<comment type="caution">
    <text evidence="1">The sequence shown here is derived from an EMBL/GenBank/DDBJ whole genome shotgun (WGS) entry which is preliminary data.</text>
</comment>
<sequence length="79" mass="8876">MGHGTLVHQARVQVDGDSYHVQVYCRDDGRHFAKTYLGGDDIIINDGMSLEDVLTKHTELLPLAVSTRRVRQQIRGEDA</sequence>
<evidence type="ECO:0000313" key="2">
    <source>
        <dbReference type="Proteomes" id="UP000811899"/>
    </source>
</evidence>
<dbReference type="RefSeq" id="WP_214172390.1">
    <property type="nucleotide sequence ID" value="NZ_JAHCVJ010000006.1"/>
</dbReference>
<organism evidence="1 2">
    <name type="scientific">Geoanaerobacter pelophilus</name>
    <dbReference type="NCBI Taxonomy" id="60036"/>
    <lineage>
        <taxon>Bacteria</taxon>
        <taxon>Pseudomonadati</taxon>
        <taxon>Thermodesulfobacteriota</taxon>
        <taxon>Desulfuromonadia</taxon>
        <taxon>Geobacterales</taxon>
        <taxon>Geobacteraceae</taxon>
        <taxon>Geoanaerobacter</taxon>
    </lineage>
</organism>
<protein>
    <submittedName>
        <fullName evidence="1">Uncharacterized protein</fullName>
    </submittedName>
</protein>
<dbReference type="Proteomes" id="UP000811899">
    <property type="component" value="Unassembled WGS sequence"/>
</dbReference>
<dbReference type="EMBL" id="JAHCVJ010000006">
    <property type="protein sequence ID" value="MBT0665617.1"/>
    <property type="molecule type" value="Genomic_DNA"/>
</dbReference>
<proteinExistence type="predicted"/>
<evidence type="ECO:0000313" key="1">
    <source>
        <dbReference type="EMBL" id="MBT0665617.1"/>
    </source>
</evidence>
<gene>
    <name evidence="1" type="ORF">KI809_15010</name>
</gene>
<dbReference type="AlphaFoldDB" id="A0AAW4LCK9"/>
<accession>A0AAW4LCK9</accession>
<reference evidence="1 2" key="1">
    <citation type="submission" date="2021-05" db="EMBL/GenBank/DDBJ databases">
        <title>The draft genome of Geobacter pelophilus DSM 12255.</title>
        <authorList>
            <person name="Xu Z."/>
            <person name="Masuda Y."/>
            <person name="Itoh H."/>
            <person name="Senoo K."/>
        </authorList>
    </citation>
    <scope>NUCLEOTIDE SEQUENCE [LARGE SCALE GENOMIC DNA]</scope>
    <source>
        <strain evidence="1 2">DSM 12255</strain>
    </source>
</reference>
<keyword evidence="2" id="KW-1185">Reference proteome</keyword>
<name>A0AAW4LCK9_9BACT</name>